<feature type="compositionally biased region" description="Polar residues" evidence="1">
    <location>
        <begin position="502"/>
        <end position="511"/>
    </location>
</feature>
<gene>
    <name evidence="2" type="ORF">DL762_004499</name>
</gene>
<accession>A0ABY0H8P1</accession>
<proteinExistence type="predicted"/>
<feature type="compositionally biased region" description="Polar residues" evidence="1">
    <location>
        <begin position="781"/>
        <end position="794"/>
    </location>
</feature>
<feature type="compositionally biased region" description="Polar residues" evidence="1">
    <location>
        <begin position="59"/>
        <end position="71"/>
    </location>
</feature>
<organism evidence="2 3">
    <name type="scientific">Monosporascus cannonballus</name>
    <dbReference type="NCBI Taxonomy" id="155416"/>
    <lineage>
        <taxon>Eukaryota</taxon>
        <taxon>Fungi</taxon>
        <taxon>Dikarya</taxon>
        <taxon>Ascomycota</taxon>
        <taxon>Pezizomycotina</taxon>
        <taxon>Sordariomycetes</taxon>
        <taxon>Xylariomycetidae</taxon>
        <taxon>Xylariales</taxon>
        <taxon>Xylariales incertae sedis</taxon>
        <taxon>Monosporascus</taxon>
    </lineage>
</organism>
<feature type="compositionally biased region" description="Polar residues" evidence="1">
    <location>
        <begin position="937"/>
        <end position="954"/>
    </location>
</feature>
<feature type="compositionally biased region" description="Polar residues" evidence="1">
    <location>
        <begin position="380"/>
        <end position="394"/>
    </location>
</feature>
<name>A0ABY0H8P1_9PEZI</name>
<feature type="compositionally biased region" description="Polar residues" evidence="1">
    <location>
        <begin position="1433"/>
        <end position="1442"/>
    </location>
</feature>
<evidence type="ECO:0000256" key="1">
    <source>
        <dbReference type="SAM" id="MobiDB-lite"/>
    </source>
</evidence>
<feature type="region of interest" description="Disordered" evidence="1">
    <location>
        <begin position="429"/>
        <end position="1135"/>
    </location>
</feature>
<reference evidence="2 3" key="1">
    <citation type="submission" date="2018-06" db="EMBL/GenBank/DDBJ databases">
        <title>Complete Genomes of Monosporascus.</title>
        <authorList>
            <person name="Robinson A.J."/>
            <person name="Natvig D.O."/>
        </authorList>
    </citation>
    <scope>NUCLEOTIDE SEQUENCE [LARGE SCALE GENOMIC DNA]</scope>
    <source>
        <strain evidence="2 3">CBS 609.92</strain>
    </source>
</reference>
<feature type="region of interest" description="Disordered" evidence="1">
    <location>
        <begin position="1509"/>
        <end position="1602"/>
    </location>
</feature>
<feature type="compositionally biased region" description="Low complexity" evidence="1">
    <location>
        <begin position="1266"/>
        <end position="1277"/>
    </location>
</feature>
<feature type="compositionally biased region" description="Polar residues" evidence="1">
    <location>
        <begin position="519"/>
        <end position="530"/>
    </location>
</feature>
<feature type="compositionally biased region" description="Pro residues" evidence="1">
    <location>
        <begin position="809"/>
        <end position="820"/>
    </location>
</feature>
<feature type="region of interest" description="Disordered" evidence="1">
    <location>
        <begin position="1148"/>
        <end position="1497"/>
    </location>
</feature>
<evidence type="ECO:0000313" key="3">
    <source>
        <dbReference type="Proteomes" id="UP000294003"/>
    </source>
</evidence>
<feature type="compositionally biased region" description="Low complexity" evidence="1">
    <location>
        <begin position="627"/>
        <end position="649"/>
    </location>
</feature>
<evidence type="ECO:0000313" key="2">
    <source>
        <dbReference type="EMBL" id="RYO86939.1"/>
    </source>
</evidence>
<feature type="compositionally biased region" description="Polar residues" evidence="1">
    <location>
        <begin position="1319"/>
        <end position="1338"/>
    </location>
</feature>
<feature type="compositionally biased region" description="Polar residues" evidence="1">
    <location>
        <begin position="1"/>
        <end position="14"/>
    </location>
</feature>
<sequence>MQKQPGSPARSTSFVGLPPIRRASAIDLSSKANKSATDDGDPISPRVSTPGNETPLMSAISTGLGLQSPNGESPGRVYRDHIAFHASPSRSTHSAQSDFQQPANGEREPHDRGLSPPPQRVPDALTPGWDASRQGAAHLGFSPKAQQVLGNGMPSGRQPPFGQVPAQQGGGLMNGKSHELLSQAGGNPIQKLPPGGRWKLEESHLSEPLISPKQNRSASSPPMQQPSHFAYDKETGMSVPVPGPSQPPQRQKNNSIPPVSARRFPGLFADPHRPSPQSPPQDQEQAYEAQPPVNALPRAQTYETAEHTRRGSASGLFKEIGGRFSRSRGNSAPAARAGPVGGDEVSEPSISSEDTRDEPLNQAQSEFEPSEKKRTFFGSAANTSPTLSKPRSSLNLVRTATAEVSLAQNHAGGPDGAVKKRLSEFRGIFKGSSPAKEDQSAKSMTVHATAPSSQGSGQAQGIQRPQEISGFLGPHTQQKPLLVQTPPAFPTPRPPPPLPATSKLSIDSRNSTQDDHQKSSGGNFFSNLFGNKSKAQEHKPQHKQAAPQGQGPGQFPTAIHPGQQPGPSRMPPHTQQLAGRQMYPHQSPPQQMRLGQQGLPQRMAGGAVPSKAMPGQSGHLAHTRHFSQSSVAQQGQPGAAGQQQHFSQPQQPPMPPQQTSQSSQTPPPKFDPLHSNPVTPSQQSVDGLSAAGAALKESPKSSQHSPQDWLSTGEPPVANRVSPNRKPVGSGPSRPERASMASAQEIPAATQPNTATSNVGEYVGKYDPTSRTPPKEDGPASQPSPAQKASQFGTTGHIRQPSLPSLAQSPPPQEQSPGPVPQQRLPTASDQQMSPTPSTSAQPPVSQVNRQEHGGASNAPHGRLGEVQQQQPQHQEKPGESVSPVSSADIQHNPHMAGALPASHGQTLQPRPSQQFLRSHSPQALPSPASSREDHISASTSFVSKTNTTVQASPAQPDDKEKSTKSRLFSAFKRNKQTEAQKPQTVKTQPNQQVPPHVMRPGIPGHNGQPGQLFPGQYQAMPPGLLAQPGQQPQGPMQPSQGRGQTVPFHSLPPHIQAQVLAGRGHIPPQMRAGRGQMSTVPMVGGRGQVPGQGPGGPGQPPSQRFPGSPQMQPQAQLKQSSKQPGEPQYAPVPIPAGYEAVHGYNVPSVVAPSPYDIRRPSASPPPAHPNQQYYGIPPPHGNLAQQWNPGMAPNAQAIPQGSQPPPQFHPTTQPYGPQTAQNRGPPQQPQPPANTIQPLNSPPGHPQVETWRGPQQPRLSPGETASRAQSAQSQRQLEQPPQSGTVIRSSDPAQHSMTRSNAITQVDKPTSAGEGAQQARQGIPVTSSPNNGTQGSHPMSPLSPVHSVTKVASSPSIAATQVAEDPSLANRALSDLGRVSSEAAAANNRHHHDGASGAAEHSRSTSLSPGAPHDRTLSVSPEPAGPHPPLVQQASMQSMNINVERANQHKPGVTEDIYDATPRYIPSASSASTSPLPPHSHHPAGPPAAAGPAAGAAGVAMGVVAAGAAIRERDPEPPEQQPGFYDPSNANATAASDYPDDSKPLPRPAPVEPEEKIVVDQPVELAAVNDDDDDGIPVMTATSYPGQEWNPYSAGEFGDWE</sequence>
<feature type="compositionally biased region" description="Low complexity" evidence="1">
    <location>
        <begin position="448"/>
        <end position="461"/>
    </location>
</feature>
<feature type="compositionally biased region" description="Low complexity" evidence="1">
    <location>
        <begin position="1102"/>
        <end position="1111"/>
    </location>
</feature>
<feature type="region of interest" description="Disordered" evidence="1">
    <location>
        <begin position="1"/>
        <end position="394"/>
    </location>
</feature>
<feature type="compositionally biased region" description="Low complexity" evidence="1">
    <location>
        <begin position="1022"/>
        <end position="1045"/>
    </location>
</feature>
<feature type="compositionally biased region" description="Polar residues" evidence="1">
    <location>
        <begin position="700"/>
        <end position="710"/>
    </location>
</feature>
<feature type="compositionally biased region" description="Polar residues" evidence="1">
    <location>
        <begin position="978"/>
        <end position="994"/>
    </location>
</feature>
<feature type="compositionally biased region" description="Gly residues" evidence="1">
    <location>
        <begin position="1085"/>
        <end position="1097"/>
    </location>
</feature>
<feature type="compositionally biased region" description="Polar residues" evidence="1">
    <location>
        <begin position="88"/>
        <end position="103"/>
    </location>
</feature>
<feature type="compositionally biased region" description="Polar residues" evidence="1">
    <location>
        <begin position="676"/>
        <end position="686"/>
    </location>
</feature>
<feature type="compositionally biased region" description="Polar residues" evidence="1">
    <location>
        <begin position="904"/>
        <end position="930"/>
    </location>
</feature>
<keyword evidence="3" id="KW-1185">Reference proteome</keyword>
<feature type="compositionally biased region" description="Polar residues" evidence="1">
    <location>
        <begin position="1112"/>
        <end position="1124"/>
    </location>
</feature>
<feature type="compositionally biased region" description="Polar residues" evidence="1">
    <location>
        <begin position="824"/>
        <end position="849"/>
    </location>
</feature>
<feature type="compositionally biased region" description="Pro residues" evidence="1">
    <location>
        <begin position="487"/>
        <end position="499"/>
    </location>
</feature>
<feature type="compositionally biased region" description="Polar residues" evidence="1">
    <location>
        <begin position="750"/>
        <end position="759"/>
    </location>
</feature>
<feature type="compositionally biased region" description="Polar residues" evidence="1">
    <location>
        <begin position="1351"/>
        <end position="1360"/>
    </location>
</feature>
<protein>
    <submittedName>
        <fullName evidence="2">Uncharacterized protein</fullName>
    </submittedName>
</protein>
<comment type="caution">
    <text evidence="2">The sequence shown here is derived from an EMBL/GenBank/DDBJ whole genome shotgun (WGS) entry which is preliminary data.</text>
</comment>
<feature type="compositionally biased region" description="Polar residues" evidence="1">
    <location>
        <begin position="1216"/>
        <end position="1225"/>
    </location>
</feature>
<feature type="compositionally biased region" description="Low complexity" evidence="1">
    <location>
        <begin position="1488"/>
        <end position="1497"/>
    </location>
</feature>
<feature type="compositionally biased region" description="Polar residues" evidence="1">
    <location>
        <begin position="212"/>
        <end position="227"/>
    </location>
</feature>
<dbReference type="Proteomes" id="UP000294003">
    <property type="component" value="Unassembled WGS sequence"/>
</dbReference>
<feature type="compositionally biased region" description="Polar residues" evidence="1">
    <location>
        <begin position="1278"/>
        <end position="1309"/>
    </location>
</feature>
<dbReference type="EMBL" id="QJNS01000107">
    <property type="protein sequence ID" value="RYO86939.1"/>
    <property type="molecule type" value="Genomic_DNA"/>
</dbReference>